<dbReference type="AlphaFoldDB" id="A0AAU8A6X9"/>
<dbReference type="PANTHER" id="PTHR37480:SF1">
    <property type="entry name" value="ENOYL-[ACYL-CARRIER-PROTEIN] REDUCTASE [NADH]"/>
    <property type="match status" value="1"/>
</dbReference>
<dbReference type="RefSeq" id="WP_079546240.1">
    <property type="nucleotide sequence ID" value="NZ_CP117826.1"/>
</dbReference>
<gene>
    <name evidence="9" type="primary">fabV</name>
    <name evidence="13" type="ORF">PUP29_08650</name>
</gene>
<feature type="active site" description="Proton donor" evidence="9">
    <location>
        <position position="233"/>
    </location>
</feature>
<organism evidence="13">
    <name type="scientific">Christensenella massiliensis</name>
    <dbReference type="NCBI Taxonomy" id="1805714"/>
    <lineage>
        <taxon>Bacteria</taxon>
        <taxon>Bacillati</taxon>
        <taxon>Bacillota</taxon>
        <taxon>Clostridia</taxon>
        <taxon>Christensenellales</taxon>
        <taxon>Christensenellaceae</taxon>
        <taxon>Christensenella</taxon>
    </lineage>
</organism>
<evidence type="ECO:0000256" key="1">
    <source>
        <dbReference type="ARBA" id="ARBA00011245"/>
    </source>
</evidence>
<keyword evidence="6 9" id="KW-0443">Lipid metabolism</keyword>
<dbReference type="GO" id="GO:0006633">
    <property type="term" value="P:fatty acid biosynthetic process"/>
    <property type="evidence" value="ECO:0007669"/>
    <property type="project" value="UniProtKB-UniRule"/>
</dbReference>
<keyword evidence="2 9" id="KW-0444">Lipid biosynthesis</keyword>
<evidence type="ECO:0000256" key="6">
    <source>
        <dbReference type="ARBA" id="ARBA00023098"/>
    </source>
</evidence>
<protein>
    <recommendedName>
        <fullName evidence="9">Trans-2-enoyl-CoA reductase [NADH]</fullName>
        <shortName evidence="9">TER</shortName>
        <ecNumber evidence="9">1.3.1.44</ecNumber>
    </recommendedName>
</protein>
<evidence type="ECO:0000259" key="10">
    <source>
        <dbReference type="Pfam" id="PF07055"/>
    </source>
</evidence>
<dbReference type="NCBIfam" id="NF010177">
    <property type="entry name" value="PRK13656.1"/>
    <property type="match status" value="1"/>
</dbReference>
<evidence type="ECO:0000313" key="13">
    <source>
        <dbReference type="EMBL" id="XCC61594.1"/>
    </source>
</evidence>
<dbReference type="Pfam" id="PF07055">
    <property type="entry name" value="Eno-Rase_FAD_bd"/>
    <property type="match status" value="1"/>
</dbReference>
<dbReference type="PANTHER" id="PTHR37480">
    <property type="entry name" value="ENOYL-[ACYL-CARRIER-PROTEIN] REDUCTASE [NADH]"/>
    <property type="match status" value="1"/>
</dbReference>
<evidence type="ECO:0000256" key="7">
    <source>
        <dbReference type="ARBA" id="ARBA00023160"/>
    </source>
</evidence>
<dbReference type="InterPro" id="IPR010758">
    <property type="entry name" value="Trans-2-enoyl-CoA_reductase"/>
</dbReference>
<dbReference type="GO" id="GO:0004318">
    <property type="term" value="F:enoyl-[acyl-carrier-protein] reductase (NADH) activity"/>
    <property type="evidence" value="ECO:0007669"/>
    <property type="project" value="TreeGrafter"/>
</dbReference>
<dbReference type="Gene3D" id="3.40.50.720">
    <property type="entry name" value="NAD(P)-binding Rossmann-like Domain"/>
    <property type="match status" value="1"/>
</dbReference>
<dbReference type="GO" id="GO:0050343">
    <property type="term" value="F:trans-2-enoyl-CoA reductase (NADH) activity"/>
    <property type="evidence" value="ECO:0007669"/>
    <property type="project" value="UniProtKB-UniRule"/>
</dbReference>
<accession>A0AAU8A6X9</accession>
<dbReference type="InterPro" id="IPR024906">
    <property type="entry name" value="Eno_Rdtase_FAD-bd_dom"/>
</dbReference>
<dbReference type="NCBIfam" id="NF043048">
    <property type="entry name" value="EnoyACPredFabV"/>
    <property type="match status" value="1"/>
</dbReference>
<evidence type="ECO:0000256" key="9">
    <source>
        <dbReference type="HAMAP-Rule" id="MF_01838"/>
    </source>
</evidence>
<comment type="function">
    <text evidence="9">Involved in the fatty acid synthesis (FAS II). Catalyzes the reduction of a carbon-carbon double bond in an enoyl moiety that is covalently linked to a coenzyme A (CoA).</text>
</comment>
<feature type="binding site" evidence="9">
    <location>
        <begin position="269"/>
        <end position="271"/>
    </location>
    <ligand>
        <name>NAD(+)</name>
        <dbReference type="ChEBI" id="CHEBI:57540"/>
    </ligand>
</feature>
<feature type="binding site" evidence="9">
    <location>
        <begin position="73"/>
        <end position="74"/>
    </location>
    <ligand>
        <name>NAD(+)</name>
        <dbReference type="ChEBI" id="CHEBI:57540"/>
    </ligand>
</feature>
<dbReference type="GO" id="GO:0051287">
    <property type="term" value="F:NAD binding"/>
    <property type="evidence" value="ECO:0007669"/>
    <property type="project" value="UniProtKB-UniRule"/>
</dbReference>
<feature type="binding site" evidence="9">
    <location>
        <begin position="110"/>
        <end position="111"/>
    </location>
    <ligand>
        <name>NAD(+)</name>
        <dbReference type="ChEBI" id="CHEBI:57540"/>
    </ligand>
</feature>
<sequence length="389" mass="42945">MIVEPKVRGFICTTAHPVGCRENVRRQIEYVRKKARTGGPKRVLVVGSSTGYGLASRIELAFSSGAATLGVMFERPASGKRTASAGWYNTAAFEEFAHADGLYAKTINGDAFSREVKEQAAAVIAEDMGQVDMVVYSLAAPRRTLADGTKVSSVLKTTGEDYTNKNIDLAARKITEVTVTPATEQEIADTVKVMGGEDWKDWISLLSEKGLLAPDAVTLAYSYLGPELTHPMYMDGSIGRAKEHLFQTSREITQEFPGVAAYISVNKALVTQSSAAIPIVPLYISILYRVMKEKGTHEGCIEQMHRLFAEKLPALQTDERGMLRLDDWEMEPDVQEAVLRAWNEITDENLGELADVDGYWEDFYQMFGFRMDGVDYAADVEVNVPVESI</sequence>
<evidence type="ECO:0000256" key="4">
    <source>
        <dbReference type="ARBA" id="ARBA00023002"/>
    </source>
</evidence>
<dbReference type="Pfam" id="PF12241">
    <property type="entry name" value="Enoyl_reductase"/>
    <property type="match status" value="1"/>
</dbReference>
<feature type="binding site" evidence="9">
    <location>
        <position position="242"/>
    </location>
    <ligand>
        <name>NAD(+)</name>
        <dbReference type="ChEBI" id="CHEBI:57540"/>
    </ligand>
</feature>
<feature type="domain" description="Trans-2-enoyl-CoA reductase-like NAD(P)H binding" evidence="12">
    <location>
        <begin position="2"/>
        <end position="78"/>
    </location>
</feature>
<evidence type="ECO:0000259" key="12">
    <source>
        <dbReference type="Pfam" id="PF12242"/>
    </source>
</evidence>
<comment type="similarity">
    <text evidence="9">Belongs to the TER reductase family.</text>
</comment>
<feature type="domain" description="Enoyl reductase FAD binding" evidence="10">
    <location>
        <begin position="317"/>
        <end position="380"/>
    </location>
</feature>
<dbReference type="Pfam" id="PF12242">
    <property type="entry name" value="Eno-Rase_NADH_b"/>
    <property type="match status" value="1"/>
</dbReference>
<proteinExistence type="inferred from homology"/>
<keyword evidence="7 9" id="KW-0275">Fatty acid biosynthesis</keyword>
<comment type="catalytic activity">
    <reaction evidence="8 9">
        <text>a 2,3-saturated acyl-CoA + NAD(+) = a (2E)-enoyl-CoA + NADH + H(+)</text>
        <dbReference type="Rhea" id="RHEA:18177"/>
        <dbReference type="ChEBI" id="CHEBI:15378"/>
        <dbReference type="ChEBI" id="CHEBI:57540"/>
        <dbReference type="ChEBI" id="CHEBI:57945"/>
        <dbReference type="ChEBI" id="CHEBI:58856"/>
        <dbReference type="ChEBI" id="CHEBI:65111"/>
        <dbReference type="EC" id="1.3.1.44"/>
    </reaction>
</comment>
<keyword evidence="3 9" id="KW-0276">Fatty acid metabolism</keyword>
<feature type="binding site" evidence="9">
    <location>
        <position position="223"/>
    </location>
    <ligand>
        <name>substrate</name>
    </ligand>
</feature>
<dbReference type="HAMAP" id="MF_01838">
    <property type="entry name" value="FabV_reductase"/>
    <property type="match status" value="1"/>
</dbReference>
<feature type="binding site" evidence="9">
    <location>
        <begin position="138"/>
        <end position="139"/>
    </location>
    <ligand>
        <name>NAD(+)</name>
        <dbReference type="ChEBI" id="CHEBI:57540"/>
    </ligand>
</feature>
<evidence type="ECO:0000256" key="8">
    <source>
        <dbReference type="ARBA" id="ARBA00048302"/>
    </source>
</evidence>
<comment type="subunit">
    <text evidence="1 9">Monomer.</text>
</comment>
<evidence type="ECO:0000256" key="2">
    <source>
        <dbReference type="ARBA" id="ARBA00022516"/>
    </source>
</evidence>
<dbReference type="EMBL" id="CP117826">
    <property type="protein sequence ID" value="XCC61594.1"/>
    <property type="molecule type" value="Genomic_DNA"/>
</dbReference>
<feature type="site" description="Plays an important role in discriminating NADH against NADPH" evidence="9">
    <location>
        <position position="74"/>
    </location>
</feature>
<dbReference type="InterPro" id="IPR050048">
    <property type="entry name" value="FabV-like_NADH_b"/>
</dbReference>
<evidence type="ECO:0000259" key="11">
    <source>
        <dbReference type="Pfam" id="PF12241"/>
    </source>
</evidence>
<evidence type="ECO:0000256" key="3">
    <source>
        <dbReference type="ARBA" id="ARBA00022832"/>
    </source>
</evidence>
<comment type="pathway">
    <text evidence="9">Lipid metabolism; fatty acid biosynthesis.</text>
</comment>
<reference evidence="13" key="1">
    <citation type="submission" date="2023-02" db="EMBL/GenBank/DDBJ databases">
        <title>Gut commensal Christensenella minuta modulates host metabolism via a new class of secondary bile acids.</title>
        <authorList>
            <person name="Liu C."/>
        </authorList>
    </citation>
    <scope>NUCLEOTIDE SEQUENCE</scope>
    <source>
        <strain evidence="13">CA70</strain>
    </source>
</reference>
<feature type="domain" description="Trans-2-enoyl-CoA reductase catalytic" evidence="11">
    <location>
        <begin position="81"/>
        <end position="312"/>
    </location>
</feature>
<keyword evidence="5 9" id="KW-0520">NAD</keyword>
<feature type="binding site" evidence="9">
    <location>
        <begin position="47"/>
        <end position="52"/>
    </location>
    <ligand>
        <name>NAD(+)</name>
        <dbReference type="ChEBI" id="CHEBI:57540"/>
    </ligand>
</feature>
<evidence type="ECO:0000256" key="5">
    <source>
        <dbReference type="ARBA" id="ARBA00023027"/>
    </source>
</evidence>
<name>A0AAU8A6X9_9FIRM</name>
<dbReference type="InterPro" id="IPR024910">
    <property type="entry name" value="Enoyl-CoA_Rdtase_cat_dom"/>
</dbReference>
<dbReference type="EC" id="1.3.1.44" evidence="9"/>
<keyword evidence="4 9" id="KW-0560">Oxidoreductase</keyword>